<evidence type="ECO:0000313" key="1">
    <source>
        <dbReference type="EMBL" id="POY70685.1"/>
    </source>
</evidence>
<dbReference type="EMBL" id="PJQD01000102">
    <property type="protein sequence ID" value="POY70685.1"/>
    <property type="molecule type" value="Genomic_DNA"/>
</dbReference>
<evidence type="ECO:0000313" key="2">
    <source>
        <dbReference type="Proteomes" id="UP000237144"/>
    </source>
</evidence>
<gene>
    <name evidence="1" type="ORF">BMF94_6299</name>
</gene>
<proteinExistence type="predicted"/>
<dbReference type="OrthoDB" id="10679361at2759"/>
<dbReference type="AlphaFoldDB" id="A0A2S5B1P5"/>
<protein>
    <submittedName>
        <fullName evidence="1">Uncharacterized protein</fullName>
    </submittedName>
</protein>
<accession>A0A2S5B1P5</accession>
<sequence length="122" mass="13630">MGAPDRLRAVNRLPDELIQLMFEPVLLPSFLQAEPHTSASTLSHLLTNDHLTLSKRFYAILRPLRLREAHLGTNAEQATLTLAKPAGTTEARTHLRRLSMVVFADFSPLHALTLSQLDHTQS</sequence>
<organism evidence="1 2">
    <name type="scientific">Rhodotorula taiwanensis</name>
    <dbReference type="NCBI Taxonomy" id="741276"/>
    <lineage>
        <taxon>Eukaryota</taxon>
        <taxon>Fungi</taxon>
        <taxon>Dikarya</taxon>
        <taxon>Basidiomycota</taxon>
        <taxon>Pucciniomycotina</taxon>
        <taxon>Microbotryomycetes</taxon>
        <taxon>Sporidiobolales</taxon>
        <taxon>Sporidiobolaceae</taxon>
        <taxon>Rhodotorula</taxon>
    </lineage>
</organism>
<dbReference type="Proteomes" id="UP000237144">
    <property type="component" value="Unassembled WGS sequence"/>
</dbReference>
<reference evidence="1 2" key="1">
    <citation type="journal article" date="2018" name="Front. Microbiol.">
        <title>Prospects for Fungal Bioremediation of Acidic Radioactive Waste Sites: Characterization and Genome Sequence of Rhodotorula taiwanensis MD1149.</title>
        <authorList>
            <person name="Tkavc R."/>
            <person name="Matrosova V.Y."/>
            <person name="Grichenko O.E."/>
            <person name="Gostincar C."/>
            <person name="Volpe R.P."/>
            <person name="Klimenkova P."/>
            <person name="Gaidamakova E.K."/>
            <person name="Zhou C.E."/>
            <person name="Stewart B.J."/>
            <person name="Lyman M.G."/>
            <person name="Malfatti S.A."/>
            <person name="Rubinfeld B."/>
            <person name="Courtot M."/>
            <person name="Singh J."/>
            <person name="Dalgard C.L."/>
            <person name="Hamilton T."/>
            <person name="Frey K.G."/>
            <person name="Gunde-Cimerman N."/>
            <person name="Dugan L."/>
            <person name="Daly M.J."/>
        </authorList>
    </citation>
    <scope>NUCLEOTIDE SEQUENCE [LARGE SCALE GENOMIC DNA]</scope>
    <source>
        <strain evidence="1 2">MD1149</strain>
    </source>
</reference>
<name>A0A2S5B1P5_9BASI</name>
<keyword evidence="2" id="KW-1185">Reference proteome</keyword>
<comment type="caution">
    <text evidence="1">The sequence shown here is derived from an EMBL/GenBank/DDBJ whole genome shotgun (WGS) entry which is preliminary data.</text>
</comment>